<evidence type="ECO:0000313" key="3">
    <source>
        <dbReference type="Proteomes" id="UP001219518"/>
    </source>
</evidence>
<reference evidence="2" key="2">
    <citation type="journal article" date="2023" name="BMC Genomics">
        <title>Pest status, molecular evolution, and epigenetic factors derived from the genome assembly of Frankliniella fusca, a thysanopteran phytovirus vector.</title>
        <authorList>
            <person name="Catto M.A."/>
            <person name="Labadie P.E."/>
            <person name="Jacobson A.L."/>
            <person name="Kennedy G.G."/>
            <person name="Srinivasan R."/>
            <person name="Hunt B.G."/>
        </authorList>
    </citation>
    <scope>NUCLEOTIDE SEQUENCE</scope>
    <source>
        <strain evidence="2">PL_HMW_Pooled</strain>
    </source>
</reference>
<feature type="region of interest" description="Disordered" evidence="1">
    <location>
        <begin position="31"/>
        <end position="53"/>
    </location>
</feature>
<dbReference type="Proteomes" id="UP001219518">
    <property type="component" value="Unassembled WGS sequence"/>
</dbReference>
<name>A0AAE1GVD2_9NEOP</name>
<dbReference type="PANTHER" id="PTHR46113">
    <property type="entry name" value="SNAC DOMAIN-CONTAINING PROTEIN"/>
    <property type="match status" value="1"/>
</dbReference>
<dbReference type="AlphaFoldDB" id="A0AAE1GVD2"/>
<feature type="non-terminal residue" evidence="2">
    <location>
        <position position="526"/>
    </location>
</feature>
<organism evidence="2 3">
    <name type="scientific">Frankliniella fusca</name>
    <dbReference type="NCBI Taxonomy" id="407009"/>
    <lineage>
        <taxon>Eukaryota</taxon>
        <taxon>Metazoa</taxon>
        <taxon>Ecdysozoa</taxon>
        <taxon>Arthropoda</taxon>
        <taxon>Hexapoda</taxon>
        <taxon>Insecta</taxon>
        <taxon>Pterygota</taxon>
        <taxon>Neoptera</taxon>
        <taxon>Paraneoptera</taxon>
        <taxon>Thysanoptera</taxon>
        <taxon>Terebrantia</taxon>
        <taxon>Thripoidea</taxon>
        <taxon>Thripidae</taxon>
        <taxon>Frankliniella</taxon>
    </lineage>
</organism>
<keyword evidence="3" id="KW-1185">Reference proteome</keyword>
<evidence type="ECO:0000313" key="2">
    <source>
        <dbReference type="EMBL" id="KAK3910045.1"/>
    </source>
</evidence>
<evidence type="ECO:0000256" key="1">
    <source>
        <dbReference type="SAM" id="MobiDB-lite"/>
    </source>
</evidence>
<sequence length="526" mass="58554">MQCILERGKGSVCADKNWFYFVSATENGLNNNTTDSDSDCDSESDPDSVPNDIHATADMTRVALNLDRGKASERDAFRTVNAVAVASGAPSMSYSSIARLRKATRLNEAEKIRAEFRPSAPMTIHFDGLKINPLTGGDTFIERLPIVVTGENCEQLLGARIIKDGSGQAQALEVAEQMKAWGCVDQRRESLPCSWLVPKHVFEKLIESSSSPDLGTLCKNFKKSWPGMDHKNFQTAICDVDAPPPPGLNPEVVTRALQHAVDLIQKPHIRADYEYLLRLVIIFLGGTPPGGVRFRPPMALSSARFMGRIIYCLSIDMFATSGEFEVPADLLQKLRDVNIFFTTTFVEPWFAANHAVSAPRRDLELLKALIKYKEISPEISKVAVGAFKNHLWYLSQHNIALSLFDPVVPDEEKRLIVLGLDKKDNKKKSSLTRFQPPKNVNDLLSLDLSHFASQKSRAFFEIVGVDSEFLTKDPSCWPSLPSYNEAMKSLNNLEVINDCAERAVAIVKEFNNSITKNESDYQNLLL</sequence>
<reference evidence="2" key="1">
    <citation type="submission" date="2021-07" db="EMBL/GenBank/DDBJ databases">
        <authorList>
            <person name="Catto M.A."/>
            <person name="Jacobson A."/>
            <person name="Kennedy G."/>
            <person name="Labadie P."/>
            <person name="Hunt B.G."/>
            <person name="Srinivasan R."/>
        </authorList>
    </citation>
    <scope>NUCLEOTIDE SEQUENCE</scope>
    <source>
        <strain evidence="2">PL_HMW_Pooled</strain>
        <tissue evidence="2">Head</tissue>
    </source>
</reference>
<dbReference type="EMBL" id="JAHWGI010000142">
    <property type="protein sequence ID" value="KAK3910045.1"/>
    <property type="molecule type" value="Genomic_DNA"/>
</dbReference>
<protein>
    <submittedName>
        <fullName evidence="2">Nucleolar protein 56</fullName>
    </submittedName>
</protein>
<comment type="caution">
    <text evidence="2">The sequence shown here is derived from an EMBL/GenBank/DDBJ whole genome shotgun (WGS) entry which is preliminary data.</text>
</comment>
<accession>A0AAE1GVD2</accession>
<proteinExistence type="predicted"/>
<gene>
    <name evidence="2" type="ORF">KUF71_020054</name>
</gene>
<feature type="compositionally biased region" description="Acidic residues" evidence="1">
    <location>
        <begin position="36"/>
        <end position="46"/>
    </location>
</feature>
<dbReference type="PANTHER" id="PTHR46113:SF1">
    <property type="entry name" value="PEPTIDASE M17 LEUCYL AMINOPEPTIDASE N-TERMINAL DOMAIN-CONTAINING PROTEIN"/>
    <property type="match status" value="1"/>
</dbReference>